<dbReference type="PANTHER" id="PTHR48073">
    <property type="entry name" value="O-SUCCINYLBENZOATE SYNTHASE-RELATED"/>
    <property type="match status" value="1"/>
</dbReference>
<dbReference type="InterPro" id="IPR029017">
    <property type="entry name" value="Enolase-like_N"/>
</dbReference>
<dbReference type="GO" id="GO:0043748">
    <property type="term" value="F:O-succinylbenzoate synthase activity"/>
    <property type="evidence" value="ECO:0007669"/>
    <property type="project" value="UniProtKB-EC"/>
</dbReference>
<accession>A0A8J2U9E8</accession>
<dbReference type="Gene3D" id="3.20.20.120">
    <property type="entry name" value="Enolase-like C-terminal domain"/>
    <property type="match status" value="1"/>
</dbReference>
<feature type="domain" description="Mandelate racemase/muconate lactonizing enzyme C-terminal" evidence="5">
    <location>
        <begin position="104"/>
        <end position="201"/>
    </location>
</feature>
<sequence>MGVYCYDIPLTQPLQLAHGRLQQRQGLLLKFADQSGCYHWGEAAPLPGFSRETLTGAIHTLLQWLDRQLSFEQLPPSIQFAIDMATSTVTESLAQTAEVSIRPAALAAQLVTANETPQQLASVAKLKIGNADVDADIRRFNQLQHQFPATRWRLDCNQQWSLQQAEQFCHNVDLSVIDFIEEPCRHLDEIMALAAQGVPVALDETIQSNQVELAMFSGLRALVCKPTLVGALTRCQQWQQFCQQHDLAFIVSACFESNLTNDYLARLAKLWAPAQIPGLDTLKALGADLIHPRSADSSLPLLSEAKLDLVWKLPS</sequence>
<keyword evidence="2" id="KW-0460">Magnesium</keyword>
<evidence type="ECO:0000313" key="6">
    <source>
        <dbReference type="EMBL" id="GGA88177.1"/>
    </source>
</evidence>
<dbReference type="InterPro" id="IPR036849">
    <property type="entry name" value="Enolase-like_C_sf"/>
</dbReference>
<dbReference type="InterPro" id="IPR041338">
    <property type="entry name" value="OSBS_N"/>
</dbReference>
<protein>
    <recommendedName>
        <fullName evidence="4">o-succinylbenzoate synthase</fullName>
        <ecNumber evidence="4">4.2.1.113</ecNumber>
    </recommendedName>
</protein>
<dbReference type="SFLD" id="SFLDS00001">
    <property type="entry name" value="Enolase"/>
    <property type="match status" value="1"/>
</dbReference>
<evidence type="ECO:0000256" key="2">
    <source>
        <dbReference type="ARBA" id="ARBA00022842"/>
    </source>
</evidence>
<evidence type="ECO:0000256" key="4">
    <source>
        <dbReference type="NCBIfam" id="TIGR01927"/>
    </source>
</evidence>
<organism evidence="6 7">
    <name type="scientific">Neiella marina</name>
    <dbReference type="NCBI Taxonomy" id="508461"/>
    <lineage>
        <taxon>Bacteria</taxon>
        <taxon>Pseudomonadati</taxon>
        <taxon>Pseudomonadota</taxon>
        <taxon>Gammaproteobacteria</taxon>
        <taxon>Alteromonadales</taxon>
        <taxon>Echinimonadaceae</taxon>
        <taxon>Neiella</taxon>
    </lineage>
</organism>
<dbReference type="GO" id="GO:0009234">
    <property type="term" value="P:menaquinone biosynthetic process"/>
    <property type="evidence" value="ECO:0007669"/>
    <property type="project" value="UniProtKB-UniRule"/>
</dbReference>
<name>A0A8J2U9E8_9GAMM</name>
<dbReference type="PANTHER" id="PTHR48073:SF2">
    <property type="entry name" value="O-SUCCINYLBENZOATE SYNTHASE"/>
    <property type="match status" value="1"/>
</dbReference>
<dbReference type="Proteomes" id="UP000619743">
    <property type="component" value="Unassembled WGS sequence"/>
</dbReference>
<dbReference type="AlphaFoldDB" id="A0A8J2U9E8"/>
<dbReference type="Pfam" id="PF13378">
    <property type="entry name" value="MR_MLE_C"/>
    <property type="match status" value="1"/>
</dbReference>
<reference evidence="7" key="1">
    <citation type="journal article" date="2019" name="Int. J. Syst. Evol. Microbiol.">
        <title>The Global Catalogue of Microorganisms (GCM) 10K type strain sequencing project: providing services to taxonomists for standard genome sequencing and annotation.</title>
        <authorList>
            <consortium name="The Broad Institute Genomics Platform"/>
            <consortium name="The Broad Institute Genome Sequencing Center for Infectious Disease"/>
            <person name="Wu L."/>
            <person name="Ma J."/>
        </authorList>
    </citation>
    <scope>NUCLEOTIDE SEQUENCE [LARGE SCALE GENOMIC DNA]</scope>
    <source>
        <strain evidence="7">CGMCC 1.10130</strain>
    </source>
</reference>
<evidence type="ECO:0000256" key="3">
    <source>
        <dbReference type="ARBA" id="ARBA00023239"/>
    </source>
</evidence>
<keyword evidence="7" id="KW-1185">Reference proteome</keyword>
<evidence type="ECO:0000313" key="7">
    <source>
        <dbReference type="Proteomes" id="UP000619743"/>
    </source>
</evidence>
<dbReference type="SMART" id="SM00922">
    <property type="entry name" value="MR_MLE"/>
    <property type="match status" value="1"/>
</dbReference>
<proteinExistence type="predicted"/>
<dbReference type="Pfam" id="PF21508">
    <property type="entry name" value="MenC_N"/>
    <property type="match status" value="1"/>
</dbReference>
<gene>
    <name evidence="6" type="primary">menC</name>
    <name evidence="6" type="ORF">GCM10011369_32880</name>
</gene>
<dbReference type="EC" id="4.2.1.113" evidence="4"/>
<keyword evidence="1" id="KW-0479">Metal-binding</keyword>
<dbReference type="GO" id="GO:0046872">
    <property type="term" value="F:metal ion binding"/>
    <property type="evidence" value="ECO:0007669"/>
    <property type="project" value="UniProtKB-KW"/>
</dbReference>
<evidence type="ECO:0000256" key="1">
    <source>
        <dbReference type="ARBA" id="ARBA00022723"/>
    </source>
</evidence>
<comment type="caution">
    <text evidence="6">The sequence shown here is derived from an EMBL/GenBank/DDBJ whole genome shotgun (WGS) entry which is preliminary data.</text>
</comment>
<dbReference type="NCBIfam" id="TIGR01927">
    <property type="entry name" value="menC_gam_Gplu"/>
    <property type="match status" value="1"/>
</dbReference>
<keyword evidence="3" id="KW-0456">Lyase</keyword>
<evidence type="ECO:0000259" key="5">
    <source>
        <dbReference type="SMART" id="SM00922"/>
    </source>
</evidence>
<dbReference type="Gene3D" id="3.30.390.10">
    <property type="entry name" value="Enolase-like, N-terminal domain"/>
    <property type="match status" value="1"/>
</dbReference>
<dbReference type="InterPro" id="IPR029065">
    <property type="entry name" value="Enolase_C-like"/>
</dbReference>
<dbReference type="EMBL" id="BMDX01000024">
    <property type="protein sequence ID" value="GGA88177.1"/>
    <property type="molecule type" value="Genomic_DNA"/>
</dbReference>
<dbReference type="SUPFAM" id="SSF51604">
    <property type="entry name" value="Enolase C-terminal domain-like"/>
    <property type="match status" value="1"/>
</dbReference>
<dbReference type="SFLD" id="SFLDF00009">
    <property type="entry name" value="o-succinylbenzoate_synthase"/>
    <property type="match status" value="1"/>
</dbReference>
<dbReference type="SFLD" id="SFLDG00180">
    <property type="entry name" value="muconate_cycloisomerase"/>
    <property type="match status" value="1"/>
</dbReference>
<dbReference type="InterPro" id="IPR013342">
    <property type="entry name" value="Mandelate_racemase_C"/>
</dbReference>
<dbReference type="SUPFAM" id="SSF54826">
    <property type="entry name" value="Enolase N-terminal domain-like"/>
    <property type="match status" value="1"/>
</dbReference>